<dbReference type="Proteomes" id="UP000037035">
    <property type="component" value="Unassembled WGS sequence"/>
</dbReference>
<sequence>MEPGPSEGNCQPASPVVPSTPKAAPTLGTTPSPIGQPLAEVSQSPPLMGYPMQAGNVCYYPYKHSIHPPLPYMPGFGAHTAHAIPPGFMAYTTHPILAVEKQKTQSGVQGVYPGLFFNVPGHMINAVSPSHALNIVVPLSTTNGPGHLTGSRCGITHYSNFQTFKVSELKEAGIKKGHARTLIASLARFECHLKTS</sequence>
<dbReference type="VEuPathDB" id="FungiDB:VP01_2629g1"/>
<reference evidence="2 3" key="1">
    <citation type="submission" date="2015-08" db="EMBL/GenBank/DDBJ databases">
        <title>Next Generation Sequencing and Analysis of the Genome of Puccinia sorghi L Schw, the Causal Agent of Maize Common Rust.</title>
        <authorList>
            <person name="Rochi L."/>
            <person name="Burguener G."/>
            <person name="Darino M."/>
            <person name="Turjanski A."/>
            <person name="Kreff E."/>
            <person name="Dieguez M.J."/>
            <person name="Sacco F."/>
        </authorList>
    </citation>
    <scope>NUCLEOTIDE SEQUENCE [LARGE SCALE GENOMIC DNA]</scope>
    <source>
        <strain evidence="2 3">RO10H11247</strain>
    </source>
</reference>
<protein>
    <submittedName>
        <fullName evidence="2">Uncharacterized protein</fullName>
    </submittedName>
</protein>
<evidence type="ECO:0000256" key="1">
    <source>
        <dbReference type="SAM" id="MobiDB-lite"/>
    </source>
</evidence>
<accession>A0A0L6V4C9</accession>
<organism evidence="2 3">
    <name type="scientific">Puccinia sorghi</name>
    <dbReference type="NCBI Taxonomy" id="27349"/>
    <lineage>
        <taxon>Eukaryota</taxon>
        <taxon>Fungi</taxon>
        <taxon>Dikarya</taxon>
        <taxon>Basidiomycota</taxon>
        <taxon>Pucciniomycotina</taxon>
        <taxon>Pucciniomycetes</taxon>
        <taxon>Pucciniales</taxon>
        <taxon>Pucciniaceae</taxon>
        <taxon>Puccinia</taxon>
    </lineage>
</organism>
<gene>
    <name evidence="2" type="ORF">VP01_2629g1</name>
</gene>
<proteinExistence type="predicted"/>
<evidence type="ECO:0000313" key="2">
    <source>
        <dbReference type="EMBL" id="KNZ55623.1"/>
    </source>
</evidence>
<dbReference type="EMBL" id="LAVV01007534">
    <property type="protein sequence ID" value="KNZ55623.1"/>
    <property type="molecule type" value="Genomic_DNA"/>
</dbReference>
<keyword evidence="3" id="KW-1185">Reference proteome</keyword>
<name>A0A0L6V4C9_9BASI</name>
<feature type="region of interest" description="Disordered" evidence="1">
    <location>
        <begin position="1"/>
        <end position="40"/>
    </location>
</feature>
<dbReference type="AlphaFoldDB" id="A0A0L6V4C9"/>
<comment type="caution">
    <text evidence="2">The sequence shown here is derived from an EMBL/GenBank/DDBJ whole genome shotgun (WGS) entry which is preliminary data.</text>
</comment>
<evidence type="ECO:0000313" key="3">
    <source>
        <dbReference type="Proteomes" id="UP000037035"/>
    </source>
</evidence>